<dbReference type="EC" id="2.4.1.18" evidence="10"/>
<dbReference type="InterPro" id="IPR013783">
    <property type="entry name" value="Ig-like_fold"/>
</dbReference>
<keyword evidence="13" id="KW-1185">Reference proteome</keyword>
<organism evidence="12 13">
    <name type="scientific">Chryseosolibacter indicus</name>
    <dbReference type="NCBI Taxonomy" id="2782351"/>
    <lineage>
        <taxon>Bacteria</taxon>
        <taxon>Pseudomonadati</taxon>
        <taxon>Bacteroidota</taxon>
        <taxon>Cytophagia</taxon>
        <taxon>Cytophagales</taxon>
        <taxon>Chryseotaleaceae</taxon>
        <taxon>Chryseosolibacter</taxon>
    </lineage>
</organism>
<keyword evidence="7 10" id="KW-0808">Transferase</keyword>
<feature type="active site" description="Proton donor" evidence="10">
    <location>
        <position position="378"/>
    </location>
</feature>
<dbReference type="NCBIfam" id="TIGR01515">
    <property type="entry name" value="branching_enzym"/>
    <property type="match status" value="1"/>
</dbReference>
<keyword evidence="8 10" id="KW-0320">Glycogen biosynthesis</keyword>
<dbReference type="Gene3D" id="2.60.40.1180">
    <property type="entry name" value="Golgi alpha-mannosidase II"/>
    <property type="match status" value="1"/>
</dbReference>
<evidence type="ECO:0000256" key="7">
    <source>
        <dbReference type="ARBA" id="ARBA00022679"/>
    </source>
</evidence>
<dbReference type="NCBIfam" id="NF008967">
    <property type="entry name" value="PRK12313.1"/>
    <property type="match status" value="1"/>
</dbReference>
<feature type="active site" description="Nucleophile" evidence="10">
    <location>
        <position position="325"/>
    </location>
</feature>
<evidence type="ECO:0000313" key="12">
    <source>
        <dbReference type="EMBL" id="MBT1701819.1"/>
    </source>
</evidence>
<comment type="function">
    <text evidence="2 10">Catalyzes the formation of the alpha-1,6-glucosidic linkages in glycogen by scission of a 1,4-alpha-linked oligosaccharide from growing alpha-1,4-glucan chains and the subsequent attachment of the oligosaccharide to the alpha-1,6 position.</text>
</comment>
<dbReference type="SUPFAM" id="SSF51011">
    <property type="entry name" value="Glycosyl hydrolase domain"/>
    <property type="match status" value="1"/>
</dbReference>
<comment type="subunit">
    <text evidence="10">Monomer.</text>
</comment>
<dbReference type="HAMAP" id="MF_00685">
    <property type="entry name" value="GlgB"/>
    <property type="match status" value="1"/>
</dbReference>
<proteinExistence type="inferred from homology"/>
<evidence type="ECO:0000256" key="8">
    <source>
        <dbReference type="ARBA" id="ARBA00023056"/>
    </source>
</evidence>
<dbReference type="CDD" id="cd02855">
    <property type="entry name" value="E_set_GBE_prok_N"/>
    <property type="match status" value="1"/>
</dbReference>
<comment type="catalytic activity">
    <reaction evidence="1 10">
        <text>Transfers a segment of a (1-&gt;4)-alpha-D-glucan chain to a primary hydroxy group in a similar glucan chain.</text>
        <dbReference type="EC" id="2.4.1.18"/>
    </reaction>
</comment>
<dbReference type="Gene3D" id="3.20.20.80">
    <property type="entry name" value="Glycosidases"/>
    <property type="match status" value="1"/>
</dbReference>
<name>A0ABS5VLT6_9BACT</name>
<gene>
    <name evidence="10 12" type="primary">glgB</name>
    <name evidence="12" type="ORF">KK060_00910</name>
</gene>
<dbReference type="Proteomes" id="UP000772618">
    <property type="component" value="Unassembled WGS sequence"/>
</dbReference>
<comment type="similarity">
    <text evidence="4 10">Belongs to the glycosyl hydrolase 13 family. GlgB subfamily.</text>
</comment>
<dbReference type="Pfam" id="PF02922">
    <property type="entry name" value="CBM_48"/>
    <property type="match status" value="1"/>
</dbReference>
<dbReference type="SUPFAM" id="SSF51445">
    <property type="entry name" value="(Trans)glycosidases"/>
    <property type="match status" value="1"/>
</dbReference>
<evidence type="ECO:0000256" key="3">
    <source>
        <dbReference type="ARBA" id="ARBA00004964"/>
    </source>
</evidence>
<evidence type="ECO:0000259" key="11">
    <source>
        <dbReference type="SMART" id="SM00642"/>
    </source>
</evidence>
<dbReference type="EMBL" id="JAHESD010000002">
    <property type="protein sequence ID" value="MBT1701819.1"/>
    <property type="molecule type" value="Genomic_DNA"/>
</dbReference>
<dbReference type="RefSeq" id="WP_254151520.1">
    <property type="nucleotide sequence ID" value="NZ_JAHESD010000002.1"/>
</dbReference>
<evidence type="ECO:0000256" key="5">
    <source>
        <dbReference type="ARBA" id="ARBA00022600"/>
    </source>
</evidence>
<dbReference type="PANTHER" id="PTHR43651:SF3">
    <property type="entry name" value="1,4-ALPHA-GLUCAN-BRANCHING ENZYME"/>
    <property type="match status" value="1"/>
</dbReference>
<dbReference type="SMART" id="SM00642">
    <property type="entry name" value="Aamy"/>
    <property type="match status" value="1"/>
</dbReference>
<evidence type="ECO:0000256" key="1">
    <source>
        <dbReference type="ARBA" id="ARBA00000826"/>
    </source>
</evidence>
<evidence type="ECO:0000256" key="9">
    <source>
        <dbReference type="ARBA" id="ARBA00023277"/>
    </source>
</evidence>
<dbReference type="InterPro" id="IPR037439">
    <property type="entry name" value="Branching_enzy"/>
</dbReference>
<dbReference type="Pfam" id="PF02806">
    <property type="entry name" value="Alpha-amylase_C"/>
    <property type="match status" value="1"/>
</dbReference>
<keyword evidence="6 10" id="KW-0328">Glycosyltransferase</keyword>
<evidence type="ECO:0000313" key="13">
    <source>
        <dbReference type="Proteomes" id="UP000772618"/>
    </source>
</evidence>
<comment type="caution">
    <text evidence="12">The sequence shown here is derived from an EMBL/GenBank/DDBJ whole genome shotgun (WGS) entry which is preliminary data.</text>
</comment>
<dbReference type="PANTHER" id="PTHR43651">
    <property type="entry name" value="1,4-ALPHA-GLUCAN-BRANCHING ENZYME"/>
    <property type="match status" value="1"/>
</dbReference>
<dbReference type="GO" id="GO:0003844">
    <property type="term" value="F:1,4-alpha-glucan branching enzyme activity"/>
    <property type="evidence" value="ECO:0007669"/>
    <property type="project" value="UniProtKB-EC"/>
</dbReference>
<dbReference type="InterPro" id="IPR017853">
    <property type="entry name" value="GH"/>
</dbReference>
<keyword evidence="5 10" id="KW-0321">Glycogen metabolism</keyword>
<reference evidence="12 13" key="1">
    <citation type="submission" date="2021-05" db="EMBL/GenBank/DDBJ databases">
        <title>A Polyphasic approach of four new species of the genus Ohtaekwangia: Ohtaekwangia histidinii sp. nov., Ohtaekwangia cretensis sp. nov., Ohtaekwangia indiensis sp. nov., Ohtaekwangia reichenbachii sp. nov. from diverse environment.</title>
        <authorList>
            <person name="Octaviana S."/>
        </authorList>
    </citation>
    <scope>NUCLEOTIDE SEQUENCE [LARGE SCALE GENOMIC DNA]</scope>
    <source>
        <strain evidence="12 13">PWU20</strain>
    </source>
</reference>
<dbReference type="NCBIfam" id="NF003811">
    <property type="entry name" value="PRK05402.1"/>
    <property type="match status" value="1"/>
</dbReference>
<feature type="domain" description="Glycosyl hydrolase family 13 catalytic" evidence="11">
    <location>
        <begin position="166"/>
        <end position="524"/>
    </location>
</feature>
<evidence type="ECO:0000256" key="6">
    <source>
        <dbReference type="ARBA" id="ARBA00022676"/>
    </source>
</evidence>
<sequence length="658" mass="76259">MESTTLEMEPTTTFQHFTLFTDYDIHLFRAGKHFKLYEKLGSHVVKHGGTEGTYFAVWAPNAKSISVIGNFNNWNNSSHHLHARWDESGIWEGFFPDIKHGEIYKYAIQSTTGDYLEKADPFARYYEMPPQTASVVWEPHYEWKDQKWLERRKSLAGKPQPYSVYEVHLGSWKKKYEDNNRSLNYPEFAQELVQYVKDLGFTHVEFLPVMEHPFYGSWGYQLTGYFAPTSRYGSPSDFMYLVDCFHQAGIGVILDWVPSHFPGDAHGLYKFDGTHLFEHADPRLGFHPDWSSYIFNYGRNEVRAFLISNALFWLEQYHIDGLRVDAVASMLYLDYSRKAGEWIPNKYGGNENLEAIAFLKEFNEVVYANYPDTITVAEESTSWSGVSRPTFLGGLGFGQKWMMGWMHDTLSYFKTDPIHRKYHQNDITFSVMYAFTENFMLPLSHDEVVHGKGSLLGRMPGDDWRRFANLRLLFSYMFTHPGTKLLFMGGEFGQAMEWSHDRGLDWNLLQHPLHAGVQTLIKDLNTFYKAEKALYQYAFEAKGFQWIDYSDRENSVIAYQRMADDKEDVLVIVCNFTPEVRYHYRVGVPYRGMWKEAFNSDNSRYGGSDVLNAGLLSTSPVKYHGGDYSISLTLPPLAVSVLKLEKEITEFDLQEKGT</sequence>
<dbReference type="InterPro" id="IPR013780">
    <property type="entry name" value="Glyco_hydro_b"/>
</dbReference>
<evidence type="ECO:0000256" key="10">
    <source>
        <dbReference type="HAMAP-Rule" id="MF_00685"/>
    </source>
</evidence>
<accession>A0ABS5VLT6</accession>
<protein>
    <recommendedName>
        <fullName evidence="10">1,4-alpha-glucan branching enzyme GlgB</fullName>
        <ecNumber evidence="10">2.4.1.18</ecNumber>
    </recommendedName>
    <alternativeName>
        <fullName evidence="10">1,4-alpha-D-glucan:1,4-alpha-D-glucan 6-glucosyl-transferase</fullName>
    </alternativeName>
    <alternativeName>
        <fullName evidence="10">Alpha-(1-&gt;4)-glucan branching enzyme</fullName>
    </alternativeName>
    <alternativeName>
        <fullName evidence="10">Glycogen branching enzyme</fullName>
        <shortName evidence="10">BE</shortName>
    </alternativeName>
</protein>
<comment type="pathway">
    <text evidence="3 10">Glycan biosynthesis; glycogen biosynthesis.</text>
</comment>
<evidence type="ECO:0000256" key="2">
    <source>
        <dbReference type="ARBA" id="ARBA00002953"/>
    </source>
</evidence>
<dbReference type="InterPro" id="IPR006407">
    <property type="entry name" value="GlgB"/>
</dbReference>
<keyword evidence="9 10" id="KW-0119">Carbohydrate metabolism</keyword>
<dbReference type="InterPro" id="IPR004193">
    <property type="entry name" value="Glyco_hydro_13_N"/>
</dbReference>
<dbReference type="InterPro" id="IPR044143">
    <property type="entry name" value="GlgB_N_E_set_prok"/>
</dbReference>
<dbReference type="PIRSF" id="PIRSF000463">
    <property type="entry name" value="GlgB"/>
    <property type="match status" value="1"/>
</dbReference>
<dbReference type="InterPro" id="IPR006048">
    <property type="entry name" value="A-amylase/branching_C"/>
</dbReference>
<dbReference type="CDD" id="cd11322">
    <property type="entry name" value="AmyAc_Glg_BE"/>
    <property type="match status" value="1"/>
</dbReference>
<dbReference type="Pfam" id="PF00128">
    <property type="entry name" value="Alpha-amylase"/>
    <property type="match status" value="2"/>
</dbReference>
<dbReference type="Gene3D" id="2.60.40.10">
    <property type="entry name" value="Immunoglobulins"/>
    <property type="match status" value="1"/>
</dbReference>
<evidence type="ECO:0000256" key="4">
    <source>
        <dbReference type="ARBA" id="ARBA00009000"/>
    </source>
</evidence>
<dbReference type="InterPro" id="IPR006047">
    <property type="entry name" value="GH13_cat_dom"/>
</dbReference>